<dbReference type="InterPro" id="IPR052016">
    <property type="entry name" value="Bact_Sigma-Reg"/>
</dbReference>
<dbReference type="CDD" id="cd00156">
    <property type="entry name" value="REC"/>
    <property type="match status" value="1"/>
</dbReference>
<keyword evidence="5" id="KW-1185">Reference proteome</keyword>
<dbReference type="RefSeq" id="WP_246016047.1">
    <property type="nucleotide sequence ID" value="NZ_JBHLUJ010000016.1"/>
</dbReference>
<dbReference type="InterPro" id="IPR011006">
    <property type="entry name" value="CheY-like_superfamily"/>
</dbReference>
<evidence type="ECO:0000313" key="5">
    <source>
        <dbReference type="Proteomes" id="UP000256269"/>
    </source>
</evidence>
<dbReference type="InterPro" id="IPR001789">
    <property type="entry name" value="Sig_transdc_resp-reg_receiver"/>
</dbReference>
<dbReference type="EMBL" id="QUNO01000015">
    <property type="protein sequence ID" value="REH37108.1"/>
    <property type="molecule type" value="Genomic_DNA"/>
</dbReference>
<dbReference type="SUPFAM" id="SSF52172">
    <property type="entry name" value="CheY-like"/>
    <property type="match status" value="1"/>
</dbReference>
<keyword evidence="2" id="KW-0597">Phosphoprotein</keyword>
<gene>
    <name evidence="4" type="ORF">BCF44_115112</name>
</gene>
<comment type="caution">
    <text evidence="4">The sequence shown here is derived from an EMBL/GenBank/DDBJ whole genome shotgun (WGS) entry which is preliminary data.</text>
</comment>
<sequence length="372" mass="40192">MLLVEDDDGDAVLVTALLDEVGAPVDVTRVRTAREAVAVLPGFDCVLLDLGLPDASGLDGLRRILERAGQAAVLVLTGHDDEERGIQALAVGAQDYLVKGQVDGSLLLRGIRYAIERRRAEDTHRQLREERLLAQETARLERGLLPSPLLTENSPRLTSRYRPGQRRMQLGGDFFDAVTGADGSLHVVIGDVCGHGPDEAALGVCLRIAWRTLVLAGLPDEQVLNTLQELLIHERHREGIFTTLCMATIQPDQAAAAVYLAGHPSPILIDDGGPRPLPRDRAGLPLGVLSDAKWSALELALSPGWSLLLYTDGLIEGRIGAGSDRLETEGLVELVARCDRPNLVRELVAAVERTTVGDLDDDLALVLLEDTR</sequence>
<dbReference type="PANTHER" id="PTHR43156:SF2">
    <property type="entry name" value="STAGE II SPORULATION PROTEIN E"/>
    <property type="match status" value="1"/>
</dbReference>
<feature type="modified residue" description="4-aspartylphosphate" evidence="2">
    <location>
        <position position="49"/>
    </location>
</feature>
<feature type="domain" description="Response regulatory" evidence="3">
    <location>
        <begin position="1"/>
        <end position="114"/>
    </location>
</feature>
<dbReference type="Pfam" id="PF00072">
    <property type="entry name" value="Response_reg"/>
    <property type="match status" value="1"/>
</dbReference>
<dbReference type="Gene3D" id="3.60.40.10">
    <property type="entry name" value="PPM-type phosphatase domain"/>
    <property type="match status" value="1"/>
</dbReference>
<dbReference type="Proteomes" id="UP000256269">
    <property type="component" value="Unassembled WGS sequence"/>
</dbReference>
<dbReference type="InterPro" id="IPR036457">
    <property type="entry name" value="PPM-type-like_dom_sf"/>
</dbReference>
<evidence type="ECO:0000259" key="3">
    <source>
        <dbReference type="PROSITE" id="PS50110"/>
    </source>
</evidence>
<dbReference type="InterPro" id="IPR001932">
    <property type="entry name" value="PPM-type_phosphatase-like_dom"/>
</dbReference>
<evidence type="ECO:0000313" key="4">
    <source>
        <dbReference type="EMBL" id="REH37108.1"/>
    </source>
</evidence>
<dbReference type="Gene3D" id="3.40.50.2300">
    <property type="match status" value="1"/>
</dbReference>
<name>A0A3E0H3K3_9PSEU</name>
<dbReference type="SUPFAM" id="SSF81606">
    <property type="entry name" value="PP2C-like"/>
    <property type="match status" value="1"/>
</dbReference>
<dbReference type="PANTHER" id="PTHR43156">
    <property type="entry name" value="STAGE II SPORULATION PROTEIN E-RELATED"/>
    <property type="match status" value="1"/>
</dbReference>
<dbReference type="Pfam" id="PF07228">
    <property type="entry name" value="SpoIIE"/>
    <property type="match status" value="1"/>
</dbReference>
<dbReference type="AlphaFoldDB" id="A0A3E0H3K3"/>
<dbReference type="PROSITE" id="PS50110">
    <property type="entry name" value="RESPONSE_REGULATORY"/>
    <property type="match status" value="1"/>
</dbReference>
<keyword evidence="1" id="KW-0378">Hydrolase</keyword>
<organism evidence="4 5">
    <name type="scientific">Kutzneria buriramensis</name>
    <dbReference type="NCBI Taxonomy" id="1045776"/>
    <lineage>
        <taxon>Bacteria</taxon>
        <taxon>Bacillati</taxon>
        <taxon>Actinomycetota</taxon>
        <taxon>Actinomycetes</taxon>
        <taxon>Pseudonocardiales</taxon>
        <taxon>Pseudonocardiaceae</taxon>
        <taxon>Kutzneria</taxon>
    </lineage>
</organism>
<dbReference type="GO" id="GO:0000160">
    <property type="term" value="P:phosphorelay signal transduction system"/>
    <property type="evidence" value="ECO:0007669"/>
    <property type="project" value="InterPro"/>
</dbReference>
<accession>A0A3E0H3K3</accession>
<protein>
    <submittedName>
        <fullName evidence="4">Serine phosphatase RsbU (Regulator of sigma subunit)</fullName>
    </submittedName>
</protein>
<evidence type="ECO:0000256" key="2">
    <source>
        <dbReference type="PROSITE-ProRule" id="PRU00169"/>
    </source>
</evidence>
<evidence type="ECO:0000256" key="1">
    <source>
        <dbReference type="ARBA" id="ARBA00022801"/>
    </source>
</evidence>
<proteinExistence type="predicted"/>
<dbReference type="SMART" id="SM00331">
    <property type="entry name" value="PP2C_SIG"/>
    <property type="match status" value="1"/>
</dbReference>
<dbReference type="GO" id="GO:0016791">
    <property type="term" value="F:phosphatase activity"/>
    <property type="evidence" value="ECO:0007669"/>
    <property type="project" value="TreeGrafter"/>
</dbReference>
<dbReference type="SMART" id="SM00448">
    <property type="entry name" value="REC"/>
    <property type="match status" value="1"/>
</dbReference>
<reference evidence="4 5" key="1">
    <citation type="submission" date="2018-08" db="EMBL/GenBank/DDBJ databases">
        <title>Genomic Encyclopedia of Archaeal and Bacterial Type Strains, Phase II (KMG-II): from individual species to whole genera.</title>
        <authorList>
            <person name="Goeker M."/>
        </authorList>
    </citation>
    <scope>NUCLEOTIDE SEQUENCE [LARGE SCALE GENOMIC DNA]</scope>
    <source>
        <strain evidence="4 5">DSM 45791</strain>
    </source>
</reference>